<dbReference type="Gramene" id="OB04G25080.1">
    <property type="protein sequence ID" value="OB04G25080.1"/>
    <property type="gene ID" value="OB04G25080"/>
</dbReference>
<feature type="region of interest" description="Disordered" evidence="1">
    <location>
        <begin position="272"/>
        <end position="324"/>
    </location>
</feature>
<accession>J3LZD3</accession>
<evidence type="ECO:0000256" key="1">
    <source>
        <dbReference type="SAM" id="MobiDB-lite"/>
    </source>
</evidence>
<sequence length="355" mass="37644">MKPSHRLISPTALQQTPPWTDQGEVTAGLSRSRLAGGDLRNFWLATLLIDPLARSPSGSRPRLVMDNLAGSTKRIPPMQTPRARLLLSCGESVVAMGRKAYQRVEAMPCPVGCVARGVSRAAAPVLSPLRLRWFSALAFVDRQLLVVQDVATVLFPATERVLGKADGLVLLVESLPARLDGAIDGLEALVAGVKSGAGGLFVLPKRRYRYRADEDDEEEGASLHRSMEKTARKNSDDVARKKLESLELFTADSGAGGGSDTVHGEKAISNVEDEGKGESATPAKHGDASGGQECTEEDAIQGGAEIAKAEPPQAASDEEGGRGREIEAAAAMAGTESREDALLGLFDTAWQQKLA</sequence>
<dbReference type="RefSeq" id="XP_015692349.2">
    <property type="nucleotide sequence ID" value="XM_015836863.2"/>
</dbReference>
<reference evidence="2" key="2">
    <citation type="submission" date="2013-04" db="UniProtKB">
        <authorList>
            <consortium name="EnsemblPlants"/>
        </authorList>
    </citation>
    <scope>IDENTIFICATION</scope>
</reference>
<evidence type="ECO:0000313" key="2">
    <source>
        <dbReference type="EnsemblPlants" id="OB04G25080.1"/>
    </source>
</evidence>
<dbReference type="HOGENOM" id="CLU_835192_0_0_1"/>
<proteinExistence type="predicted"/>
<dbReference type="Proteomes" id="UP000006038">
    <property type="component" value="Chromosome 4"/>
</dbReference>
<name>J3LZD3_ORYBR</name>
<dbReference type="PANTHER" id="PTHR37710">
    <property type="entry name" value="TRANSMEMBRANE PROTEIN"/>
    <property type="match status" value="1"/>
</dbReference>
<dbReference type="GeneID" id="107304147"/>
<keyword evidence="3" id="KW-1185">Reference proteome</keyword>
<feature type="compositionally biased region" description="Basic and acidic residues" evidence="1">
    <location>
        <begin position="221"/>
        <end position="237"/>
    </location>
</feature>
<reference evidence="2" key="1">
    <citation type="journal article" date="2013" name="Nat. Commun.">
        <title>Whole-genome sequencing of Oryza brachyantha reveals mechanisms underlying Oryza genome evolution.</title>
        <authorList>
            <person name="Chen J."/>
            <person name="Huang Q."/>
            <person name="Gao D."/>
            <person name="Wang J."/>
            <person name="Lang Y."/>
            <person name="Liu T."/>
            <person name="Li B."/>
            <person name="Bai Z."/>
            <person name="Luis Goicoechea J."/>
            <person name="Liang C."/>
            <person name="Chen C."/>
            <person name="Zhang W."/>
            <person name="Sun S."/>
            <person name="Liao Y."/>
            <person name="Zhang X."/>
            <person name="Yang L."/>
            <person name="Song C."/>
            <person name="Wang M."/>
            <person name="Shi J."/>
            <person name="Liu G."/>
            <person name="Liu J."/>
            <person name="Zhou H."/>
            <person name="Zhou W."/>
            <person name="Yu Q."/>
            <person name="An N."/>
            <person name="Chen Y."/>
            <person name="Cai Q."/>
            <person name="Wang B."/>
            <person name="Liu B."/>
            <person name="Min J."/>
            <person name="Huang Y."/>
            <person name="Wu H."/>
            <person name="Li Z."/>
            <person name="Zhang Y."/>
            <person name="Yin Y."/>
            <person name="Song W."/>
            <person name="Jiang J."/>
            <person name="Jackson S.A."/>
            <person name="Wing R.A."/>
            <person name="Wang J."/>
            <person name="Chen M."/>
        </authorList>
    </citation>
    <scope>NUCLEOTIDE SEQUENCE [LARGE SCALE GENOMIC DNA]</scope>
    <source>
        <strain evidence="2">cv. IRGC 101232</strain>
    </source>
</reference>
<evidence type="ECO:0000313" key="3">
    <source>
        <dbReference type="Proteomes" id="UP000006038"/>
    </source>
</evidence>
<dbReference type="PANTHER" id="PTHR37710:SF1">
    <property type="entry name" value="TRANSMEMBRANE PROTEIN"/>
    <property type="match status" value="1"/>
</dbReference>
<dbReference type="EnsemblPlants" id="OB04G25080.1">
    <property type="protein sequence ID" value="OB04G25080.1"/>
    <property type="gene ID" value="OB04G25080"/>
</dbReference>
<dbReference type="OrthoDB" id="684392at2759"/>
<gene>
    <name evidence="2" type="primary">LOC107304147</name>
</gene>
<protein>
    <submittedName>
        <fullName evidence="2">Uncharacterized protein</fullName>
    </submittedName>
</protein>
<dbReference type="eggNOG" id="ENOG502S3Q9">
    <property type="taxonomic scope" value="Eukaryota"/>
</dbReference>
<dbReference type="OMA" id="QECGVED"/>
<organism evidence="2">
    <name type="scientific">Oryza brachyantha</name>
    <name type="common">malo sina</name>
    <dbReference type="NCBI Taxonomy" id="4533"/>
    <lineage>
        <taxon>Eukaryota</taxon>
        <taxon>Viridiplantae</taxon>
        <taxon>Streptophyta</taxon>
        <taxon>Embryophyta</taxon>
        <taxon>Tracheophyta</taxon>
        <taxon>Spermatophyta</taxon>
        <taxon>Magnoliopsida</taxon>
        <taxon>Liliopsida</taxon>
        <taxon>Poales</taxon>
        <taxon>Poaceae</taxon>
        <taxon>BOP clade</taxon>
        <taxon>Oryzoideae</taxon>
        <taxon>Oryzeae</taxon>
        <taxon>Oryzinae</taxon>
        <taxon>Oryza</taxon>
    </lineage>
</organism>
<feature type="region of interest" description="Disordered" evidence="1">
    <location>
        <begin position="1"/>
        <end position="24"/>
    </location>
</feature>
<feature type="region of interest" description="Disordered" evidence="1">
    <location>
        <begin position="212"/>
        <end position="237"/>
    </location>
</feature>
<dbReference type="AlphaFoldDB" id="J3LZD3"/>